<dbReference type="InterPro" id="IPR007047">
    <property type="entry name" value="Flp_Fap"/>
</dbReference>
<protein>
    <submittedName>
        <fullName evidence="2">Flp family type IVb pilin</fullName>
    </submittedName>
</protein>
<feature type="transmembrane region" description="Helical" evidence="1">
    <location>
        <begin position="20"/>
        <end position="43"/>
    </location>
</feature>
<organism evidence="2 3">
    <name type="scientific">Stenotrophomonas aracearum</name>
    <dbReference type="NCBI Taxonomy" id="3003272"/>
    <lineage>
        <taxon>Bacteria</taxon>
        <taxon>Pseudomonadati</taxon>
        <taxon>Pseudomonadota</taxon>
        <taxon>Gammaproteobacteria</taxon>
        <taxon>Lysobacterales</taxon>
        <taxon>Lysobacteraceae</taxon>
        <taxon>Stenotrophomonas</taxon>
    </lineage>
</organism>
<accession>A0ABY9Y9Z4</accession>
<dbReference type="Proteomes" id="UP001305421">
    <property type="component" value="Chromosome"/>
</dbReference>
<dbReference type="EMBL" id="CP115543">
    <property type="protein sequence ID" value="WNH47189.1"/>
    <property type="molecule type" value="Genomic_DNA"/>
</dbReference>
<evidence type="ECO:0000256" key="1">
    <source>
        <dbReference type="SAM" id="Phobius"/>
    </source>
</evidence>
<evidence type="ECO:0000313" key="3">
    <source>
        <dbReference type="Proteomes" id="UP001305421"/>
    </source>
</evidence>
<dbReference type="Pfam" id="PF04964">
    <property type="entry name" value="Flp_Fap"/>
    <property type="match status" value="1"/>
</dbReference>
<dbReference type="RefSeq" id="WP_070208264.1">
    <property type="nucleotide sequence ID" value="NZ_CP115543.1"/>
</dbReference>
<evidence type="ECO:0000313" key="2">
    <source>
        <dbReference type="EMBL" id="WNH47189.1"/>
    </source>
</evidence>
<keyword evidence="1" id="KW-0472">Membrane</keyword>
<dbReference type="GeneID" id="84659306"/>
<reference evidence="2 3" key="1">
    <citation type="submission" date="2022-12" db="EMBL/GenBank/DDBJ databases">
        <title>Two new species, Stenotrophomonas aracearum and Stenotrophomonas oahuensis, isolated from Anthurium (Araceae family) in Hawaii.</title>
        <authorList>
            <person name="Chunag S.C."/>
            <person name="Dobhal S."/>
            <person name="Alvarez A."/>
            <person name="Arif M."/>
        </authorList>
    </citation>
    <scope>NUCLEOTIDE SEQUENCE [LARGE SCALE GENOMIC DNA]</scope>
    <source>
        <strain evidence="2 3">A5588</strain>
    </source>
</reference>
<sequence length="68" mass="6828">MHSSIRTFIAEEDGVTALEYGLLAAVVAGVLVVAGKAGLTAMFTELFDKLKDLVSSAIGGSGAATPST</sequence>
<gene>
    <name evidence="2" type="ORF">PDM28_10750</name>
</gene>
<keyword evidence="3" id="KW-1185">Reference proteome</keyword>
<keyword evidence="1" id="KW-0812">Transmembrane</keyword>
<keyword evidence="1" id="KW-1133">Transmembrane helix</keyword>
<proteinExistence type="predicted"/>
<name>A0ABY9Y9Z4_9GAMM</name>